<evidence type="ECO:0000313" key="1">
    <source>
        <dbReference type="EMBL" id="GAA2425166.1"/>
    </source>
</evidence>
<dbReference type="EMBL" id="BAAASE010000016">
    <property type="protein sequence ID" value="GAA2425166.1"/>
    <property type="molecule type" value="Genomic_DNA"/>
</dbReference>
<gene>
    <name evidence="1" type="ORF">GCM10010255_78730</name>
</gene>
<organism evidence="1 2">
    <name type="scientific">Streptomyces coeruleofuscus</name>
    <dbReference type="NCBI Taxonomy" id="66879"/>
    <lineage>
        <taxon>Bacteria</taxon>
        <taxon>Bacillati</taxon>
        <taxon>Actinomycetota</taxon>
        <taxon>Actinomycetes</taxon>
        <taxon>Kitasatosporales</taxon>
        <taxon>Streptomycetaceae</taxon>
        <taxon>Streptomyces</taxon>
    </lineage>
</organism>
<protein>
    <submittedName>
        <fullName evidence="1">Uncharacterized protein</fullName>
    </submittedName>
</protein>
<proteinExistence type="predicted"/>
<comment type="caution">
    <text evidence="1">The sequence shown here is derived from an EMBL/GenBank/DDBJ whole genome shotgun (WGS) entry which is preliminary data.</text>
</comment>
<accession>A0ABP5WDR0</accession>
<name>A0ABP5WDR0_9ACTN</name>
<reference evidence="2" key="1">
    <citation type="journal article" date="2019" name="Int. J. Syst. Evol. Microbiol.">
        <title>The Global Catalogue of Microorganisms (GCM) 10K type strain sequencing project: providing services to taxonomists for standard genome sequencing and annotation.</title>
        <authorList>
            <consortium name="The Broad Institute Genomics Platform"/>
            <consortium name="The Broad Institute Genome Sequencing Center for Infectious Disease"/>
            <person name="Wu L."/>
            <person name="Ma J."/>
        </authorList>
    </citation>
    <scope>NUCLEOTIDE SEQUENCE [LARGE SCALE GENOMIC DNA]</scope>
    <source>
        <strain evidence="2">JCM 4358</strain>
    </source>
</reference>
<keyword evidence="2" id="KW-1185">Reference proteome</keyword>
<sequence>MTWTLPEPMLSAPVPDPGLRPGWAAQPGWDGFRALVSVDRTAGPVARRERGLRRCHAGPMTFLRMCP</sequence>
<evidence type="ECO:0000313" key="2">
    <source>
        <dbReference type="Proteomes" id="UP001499986"/>
    </source>
</evidence>
<dbReference type="Proteomes" id="UP001499986">
    <property type="component" value="Unassembled WGS sequence"/>
</dbReference>